<evidence type="ECO:0000313" key="2">
    <source>
        <dbReference type="EMBL" id="PNH18836.1"/>
    </source>
</evidence>
<dbReference type="EMBL" id="NBZD01000002">
    <property type="protein sequence ID" value="PNH18836.1"/>
    <property type="molecule type" value="Genomic_DNA"/>
</dbReference>
<sequence length="391" mass="45674">MNRKFFCGIVSSLVIICMLSSCSIRLGDSGPSKHDDAINYGIETSDADYIIYDFDSINVFKKDKNNQLELTKRVKRKDSDIRYWREFFRNFGNTYATRSSVSPDNNRVSMVTIDSSTLAQKRFELDKNDDMFSLCIDDSYIYFSTPYAYSKIIFHRLSHDLADVEKFEFKCDKAVQFPIAMQPVGDNIFVLTGMYGFKNKPTDYLENHLFKFDRNFNLIKDIDLNFNDSGYQGMAYDGKHKLYITKSIEKVVNNKIVPSREIICFDIEKEKELKRYQLSESMPRFIKFDAERNKLIIMRDYYQPGDLSFTILSLANGEEQVFSLQDAYSLPGQPKPPYFSMKNGICHFLLRDRIVVYDTYKKERVDLPLTKCDLKEPSFMIVKTLPSNLRK</sequence>
<dbReference type="SUPFAM" id="SSF101898">
    <property type="entry name" value="NHL repeat"/>
    <property type="match status" value="1"/>
</dbReference>
<accession>A0A2J8B263</accession>
<keyword evidence="1" id="KW-0732">Signal</keyword>
<comment type="caution">
    <text evidence="2">The sequence shown here is derived from an EMBL/GenBank/DDBJ whole genome shotgun (WGS) entry which is preliminary data.</text>
</comment>
<dbReference type="RefSeq" id="WP_012993985.1">
    <property type="nucleotide sequence ID" value="NZ_NBZD01000002.1"/>
</dbReference>
<evidence type="ECO:0008006" key="4">
    <source>
        <dbReference type="Google" id="ProtNLM"/>
    </source>
</evidence>
<dbReference type="PROSITE" id="PS51257">
    <property type="entry name" value="PROKAR_LIPOPROTEIN"/>
    <property type="match status" value="1"/>
</dbReference>
<organism evidence="2 3">
    <name type="scientific">Mageeibacillus indolicus</name>
    <dbReference type="NCBI Taxonomy" id="884684"/>
    <lineage>
        <taxon>Bacteria</taxon>
        <taxon>Bacillati</taxon>
        <taxon>Bacillota</taxon>
        <taxon>Clostridia</taxon>
        <taxon>Eubacteriales</taxon>
        <taxon>Oscillospiraceae</taxon>
        <taxon>Mageeibacillus</taxon>
    </lineage>
</organism>
<feature type="chain" id="PRO_5038457370" description="Lipoprotein" evidence="1">
    <location>
        <begin position="27"/>
        <end position="391"/>
    </location>
</feature>
<feature type="signal peptide" evidence="1">
    <location>
        <begin position="1"/>
        <end position="26"/>
    </location>
</feature>
<name>A0A2J8B263_9FIRM</name>
<evidence type="ECO:0000313" key="3">
    <source>
        <dbReference type="Proteomes" id="UP000236394"/>
    </source>
</evidence>
<proteinExistence type="predicted"/>
<reference evidence="3" key="1">
    <citation type="submission" date="2017-04" db="EMBL/GenBank/DDBJ databases">
        <authorList>
            <person name="Bumgarner R.E."/>
            <person name="Fredricks D.N."/>
            <person name="Srinivasan S."/>
        </authorList>
    </citation>
    <scope>NUCLEOTIDE SEQUENCE [LARGE SCALE GENOMIC DNA]</scope>
    <source>
        <strain evidence="3">KA00405</strain>
    </source>
</reference>
<dbReference type="Proteomes" id="UP000236394">
    <property type="component" value="Unassembled WGS sequence"/>
</dbReference>
<protein>
    <recommendedName>
        <fullName evidence="4">Lipoprotein</fullName>
    </recommendedName>
</protein>
<dbReference type="AlphaFoldDB" id="A0A2J8B263"/>
<gene>
    <name evidence="2" type="ORF">B7R76_04590</name>
</gene>
<evidence type="ECO:0000256" key="1">
    <source>
        <dbReference type="SAM" id="SignalP"/>
    </source>
</evidence>